<keyword evidence="1" id="KW-0443">Lipid metabolism</keyword>
<proteinExistence type="predicted"/>
<evidence type="ECO:0000259" key="2">
    <source>
        <dbReference type="Pfam" id="PF01734"/>
    </source>
</evidence>
<dbReference type="Gene3D" id="3.40.1090.10">
    <property type="entry name" value="Cytosolic phospholipase A2 catalytic domain"/>
    <property type="match status" value="1"/>
</dbReference>
<reference evidence="4" key="2">
    <citation type="submission" date="2021-04" db="EMBL/GenBank/DDBJ databases">
        <authorList>
            <person name="Gilroy R."/>
        </authorList>
    </citation>
    <scope>NUCLEOTIDE SEQUENCE</scope>
    <source>
        <strain evidence="4">ChiSjej3B21-8574</strain>
    </source>
</reference>
<organism evidence="4 5">
    <name type="scientific">Candidatus Anaerostipes avistercoris</name>
    <dbReference type="NCBI Taxonomy" id="2838462"/>
    <lineage>
        <taxon>Bacteria</taxon>
        <taxon>Bacillati</taxon>
        <taxon>Bacillota</taxon>
        <taxon>Clostridia</taxon>
        <taxon>Lachnospirales</taxon>
        <taxon>Lachnospiraceae</taxon>
        <taxon>Anaerostipes</taxon>
    </lineage>
</organism>
<sequence>MTNAQTGHPEYFDGHKLDRKGKMLQASCALPLMFPAIQIHGVPYYDGGIADPIPVRKSIREGNEKNLIVLTRPKEYRKELSRSTKATAKILGRKYPRLPELLLNRHLRYNETVKFCERQEKAGKAVILRPDHPIESLEKDIDILQQTYDMGYRAAKENIQKIKELF</sequence>
<reference evidence="4" key="1">
    <citation type="journal article" date="2021" name="PeerJ">
        <title>Extensive microbial diversity within the chicken gut microbiome revealed by metagenomics and culture.</title>
        <authorList>
            <person name="Gilroy R."/>
            <person name="Ravi A."/>
            <person name="Getino M."/>
            <person name="Pursley I."/>
            <person name="Horton D.L."/>
            <person name="Alikhan N.F."/>
            <person name="Baker D."/>
            <person name="Gharbi K."/>
            <person name="Hall N."/>
            <person name="Watson M."/>
            <person name="Adriaenssens E.M."/>
            <person name="Foster-Nyarko E."/>
            <person name="Jarju S."/>
            <person name="Secka A."/>
            <person name="Antonio M."/>
            <person name="Oren A."/>
            <person name="Chaudhuri R.R."/>
            <person name="La Ragione R."/>
            <person name="Hildebrand F."/>
            <person name="Pallen M.J."/>
        </authorList>
    </citation>
    <scope>NUCLEOTIDE SEQUENCE</scope>
    <source>
        <strain evidence="4">ChiSjej3B21-8574</strain>
    </source>
</reference>
<accession>A0A9D2PIA3</accession>
<evidence type="ECO:0000313" key="5">
    <source>
        <dbReference type="Proteomes" id="UP000823904"/>
    </source>
</evidence>
<evidence type="ECO:0000259" key="3">
    <source>
        <dbReference type="Pfam" id="PF19890"/>
    </source>
</evidence>
<dbReference type="InterPro" id="IPR045943">
    <property type="entry name" value="DUF6363"/>
</dbReference>
<comment type="caution">
    <text evidence="4">The sequence shown here is derived from an EMBL/GenBank/DDBJ whole genome shotgun (WGS) entry which is preliminary data.</text>
</comment>
<dbReference type="GO" id="GO:0006629">
    <property type="term" value="P:lipid metabolic process"/>
    <property type="evidence" value="ECO:0007669"/>
    <property type="project" value="UniProtKB-KW"/>
</dbReference>
<dbReference type="EMBL" id="DWWD01000029">
    <property type="protein sequence ID" value="HJC50437.1"/>
    <property type="molecule type" value="Genomic_DNA"/>
</dbReference>
<feature type="domain" description="DUF6363" evidence="3">
    <location>
        <begin position="95"/>
        <end position="165"/>
    </location>
</feature>
<feature type="domain" description="PNPLA" evidence="2">
    <location>
        <begin position="23"/>
        <end position="56"/>
    </location>
</feature>
<dbReference type="CDD" id="cd07208">
    <property type="entry name" value="Pat_hypo_Ecoli_yjju_like"/>
    <property type="match status" value="1"/>
</dbReference>
<dbReference type="InterPro" id="IPR037483">
    <property type="entry name" value="YjjU-like"/>
</dbReference>
<dbReference type="Pfam" id="PF01734">
    <property type="entry name" value="Patatin"/>
    <property type="match status" value="1"/>
</dbReference>
<name>A0A9D2PIA3_9FIRM</name>
<gene>
    <name evidence="4" type="ORF">H9754_07720</name>
</gene>
<dbReference type="InterPro" id="IPR002641">
    <property type="entry name" value="PNPLA_dom"/>
</dbReference>
<dbReference type="Proteomes" id="UP000823904">
    <property type="component" value="Unassembled WGS sequence"/>
</dbReference>
<evidence type="ECO:0000313" key="4">
    <source>
        <dbReference type="EMBL" id="HJC50437.1"/>
    </source>
</evidence>
<dbReference type="Pfam" id="PF19890">
    <property type="entry name" value="DUF6363"/>
    <property type="match status" value="1"/>
</dbReference>
<protein>
    <submittedName>
        <fullName evidence="4">Patatin family protein</fullName>
    </submittedName>
</protein>
<dbReference type="AlphaFoldDB" id="A0A9D2PIA3"/>
<dbReference type="SUPFAM" id="SSF52151">
    <property type="entry name" value="FabD/lysophospholipase-like"/>
    <property type="match status" value="1"/>
</dbReference>
<evidence type="ECO:0000256" key="1">
    <source>
        <dbReference type="ARBA" id="ARBA00023098"/>
    </source>
</evidence>
<dbReference type="InterPro" id="IPR016035">
    <property type="entry name" value="Acyl_Trfase/lysoPLipase"/>
</dbReference>